<name>A0A0P1E2Z0_9RHOB</name>
<dbReference type="Pfam" id="PF13489">
    <property type="entry name" value="Methyltransf_23"/>
    <property type="match status" value="1"/>
</dbReference>
<dbReference type="InterPro" id="IPR029063">
    <property type="entry name" value="SAM-dependent_MTases_sf"/>
</dbReference>
<accession>A0A0P1E2Z0</accession>
<dbReference type="AlphaFoldDB" id="A0A0P1E2Z0"/>
<organism evidence="3 4">
    <name type="scientific">Ruegeria atlantica</name>
    <dbReference type="NCBI Taxonomy" id="81569"/>
    <lineage>
        <taxon>Bacteria</taxon>
        <taxon>Pseudomonadati</taxon>
        <taxon>Pseudomonadota</taxon>
        <taxon>Alphaproteobacteria</taxon>
        <taxon>Rhodobacterales</taxon>
        <taxon>Roseobacteraceae</taxon>
        <taxon>Ruegeria</taxon>
    </lineage>
</organism>
<dbReference type="CDD" id="cd03801">
    <property type="entry name" value="GT4_PimA-like"/>
    <property type="match status" value="1"/>
</dbReference>
<protein>
    <submittedName>
        <fullName evidence="3">Putative glycosyl transferase</fullName>
    </submittedName>
</protein>
<evidence type="ECO:0000313" key="4">
    <source>
        <dbReference type="Proteomes" id="UP000050786"/>
    </source>
</evidence>
<evidence type="ECO:0000313" key="3">
    <source>
        <dbReference type="EMBL" id="CUH42698.1"/>
    </source>
</evidence>
<dbReference type="PANTHER" id="PTHR12526:SF510">
    <property type="entry name" value="D-INOSITOL 3-PHOSPHATE GLYCOSYLTRANSFERASE"/>
    <property type="match status" value="1"/>
</dbReference>
<dbReference type="EMBL" id="CYPS01000023">
    <property type="protein sequence ID" value="CUH42698.1"/>
    <property type="molecule type" value="Genomic_DNA"/>
</dbReference>
<dbReference type="SUPFAM" id="SSF53335">
    <property type="entry name" value="S-adenosyl-L-methionine-dependent methyltransferases"/>
    <property type="match status" value="1"/>
</dbReference>
<dbReference type="Proteomes" id="UP000050786">
    <property type="component" value="Unassembled WGS sequence"/>
</dbReference>
<keyword evidence="4" id="KW-1185">Reference proteome</keyword>
<sequence length="667" mass="73771">MTDGPRKSRLEIGTLDGKRTRISGENLRIIFVCHGAIDTNSGIHISNLVRVLSDLGHSLMVAVPTAENSPDVNELPCDVVHFPDAPSYRFEGGKPAEIVHAWTPRQHVAAATQAICAAHECGYVVHFEDHEDEITAAALGISPSKLENFVRRGKKIPAQFAHPLASNAFVEGALGATALIEPLLEHAPAGKPALVIYPAAEDTLFYPRPRSEELLKEIGVNPESRVIVYNGNVHYSNVQEVRSLYLAVNLLGRSGMNVTLIRLGKDYVPLHENDKEEIRRHEVRLPFQSRQRVAEILTCADVLVQPGQANAFNRYRFPSKLPEFFASGRPVVLPRANIGLSVENGVNGLVLERGDALEIAHSVRKILMDEGLAKRLANGARNFYEKRLSWSRSGNTLSDHYKNYPLNPESQKEPNTELDDVAEHYATRAVTEGLGYATVKDFCDSVDRLPQLAVLNQDLKDAQRPWIFKAILASVPRGARLCEIGGGDPWVADLLARLGYEVVLVDPYDGRDRGPDEFEAIRAAYPHITFVRGLFPDALVELDDQTFDCIYSISVLEHVPIDLIGDLVDAIKSHSRSNNSPTIHAIDNVLIGNGDKEHRDHLVELVRGLGFSADDVGTLLERAHNDVETYLLSSEAHNRWRGQMPYEDFPMRRCISVQINAPASASG</sequence>
<dbReference type="PANTHER" id="PTHR12526">
    <property type="entry name" value="GLYCOSYLTRANSFERASE"/>
    <property type="match status" value="1"/>
</dbReference>
<evidence type="ECO:0000256" key="2">
    <source>
        <dbReference type="ARBA" id="ARBA00022679"/>
    </source>
</evidence>
<evidence type="ECO:0000256" key="1">
    <source>
        <dbReference type="ARBA" id="ARBA00022676"/>
    </source>
</evidence>
<dbReference type="Gene3D" id="3.40.50.150">
    <property type="entry name" value="Vaccinia Virus protein VP39"/>
    <property type="match status" value="1"/>
</dbReference>
<keyword evidence="1" id="KW-0328">Glycosyltransferase</keyword>
<dbReference type="RefSeq" id="WP_145975818.1">
    <property type="nucleotide sequence ID" value="NZ_CYPS01000023.1"/>
</dbReference>
<gene>
    <name evidence="3" type="ORF">RUM4293_01587</name>
</gene>
<reference evidence="4" key="1">
    <citation type="submission" date="2015-09" db="EMBL/GenBank/DDBJ databases">
        <authorList>
            <person name="Rodrigo-Torres L."/>
            <person name="Arahal D.R."/>
        </authorList>
    </citation>
    <scope>NUCLEOTIDE SEQUENCE [LARGE SCALE GENOMIC DNA]</scope>
    <source>
        <strain evidence="4">CECT 4293</strain>
    </source>
</reference>
<proteinExistence type="predicted"/>
<dbReference type="Gene3D" id="3.40.50.2000">
    <property type="entry name" value="Glycogen Phosphorylase B"/>
    <property type="match status" value="2"/>
</dbReference>
<dbReference type="SUPFAM" id="SSF53756">
    <property type="entry name" value="UDP-Glycosyltransferase/glycogen phosphorylase"/>
    <property type="match status" value="1"/>
</dbReference>
<keyword evidence="2 3" id="KW-0808">Transferase</keyword>
<dbReference type="Pfam" id="PF13692">
    <property type="entry name" value="Glyco_trans_1_4"/>
    <property type="match status" value="1"/>
</dbReference>
<dbReference type="GO" id="GO:0016757">
    <property type="term" value="F:glycosyltransferase activity"/>
    <property type="evidence" value="ECO:0007669"/>
    <property type="project" value="UniProtKB-KW"/>
</dbReference>